<proteinExistence type="inferred from homology"/>
<reference evidence="3" key="1">
    <citation type="submission" date="2020-10" db="EMBL/GenBank/DDBJ databases">
        <authorList>
            <person name="Gilroy R."/>
        </authorList>
    </citation>
    <scope>NUCLEOTIDE SEQUENCE</scope>
    <source>
        <strain evidence="3">CHK195-11698</strain>
    </source>
</reference>
<dbReference type="InterPro" id="IPR050202">
    <property type="entry name" value="Cyt/Deoxycyt_deaminase"/>
</dbReference>
<dbReference type="Pfam" id="PF00383">
    <property type="entry name" value="dCMP_cyt_deam_1"/>
    <property type="match status" value="1"/>
</dbReference>
<dbReference type="GO" id="GO:0072527">
    <property type="term" value="P:pyrimidine-containing compound metabolic process"/>
    <property type="evidence" value="ECO:0007669"/>
    <property type="project" value="UniProtKB-ARBA"/>
</dbReference>
<dbReference type="InterPro" id="IPR002125">
    <property type="entry name" value="CMP_dCMP_dom"/>
</dbReference>
<dbReference type="GO" id="GO:0004126">
    <property type="term" value="F:cytidine deaminase activity"/>
    <property type="evidence" value="ECO:0007669"/>
    <property type="project" value="TreeGrafter"/>
</dbReference>
<evidence type="ECO:0000313" key="3">
    <source>
        <dbReference type="EMBL" id="HIU12869.1"/>
    </source>
</evidence>
<dbReference type="InterPro" id="IPR016193">
    <property type="entry name" value="Cytidine_deaminase-like"/>
</dbReference>
<sequence length="153" mass="17434">MDIWDKLYLEAKAQYHPEEVTPFIYAHAVVCALEAEDGRIFTGFCIESCGDVVTLCAERVAALNMYVNSGQTVIKRLIAFRDKPPYGGGSGMPCGACREFLMQLSYQNRKMEIMVDYAKRETITLEELLPMWWGEERYQKAMRRGGKTNGDND</sequence>
<comment type="similarity">
    <text evidence="1">Belongs to the cytidine and deoxycytidylate deaminase family.</text>
</comment>
<dbReference type="PROSITE" id="PS51747">
    <property type="entry name" value="CYT_DCMP_DEAMINASES_2"/>
    <property type="match status" value="1"/>
</dbReference>
<organism evidence="3 4">
    <name type="scientific">Candidatus Fimiplasma intestinipullorum</name>
    <dbReference type="NCBI Taxonomy" id="2840825"/>
    <lineage>
        <taxon>Bacteria</taxon>
        <taxon>Bacillati</taxon>
        <taxon>Bacillota</taxon>
        <taxon>Clostridia</taxon>
        <taxon>Eubacteriales</taxon>
        <taxon>Candidatus Fimiplasma</taxon>
    </lineage>
</organism>
<evidence type="ECO:0000313" key="4">
    <source>
        <dbReference type="Proteomes" id="UP000824175"/>
    </source>
</evidence>
<dbReference type="PANTHER" id="PTHR11644">
    <property type="entry name" value="CYTIDINE DEAMINASE"/>
    <property type="match status" value="1"/>
</dbReference>
<gene>
    <name evidence="3" type="ORF">IAD15_02190</name>
</gene>
<reference evidence="3" key="2">
    <citation type="journal article" date="2021" name="PeerJ">
        <title>Extensive microbial diversity within the chicken gut microbiome revealed by metagenomics and culture.</title>
        <authorList>
            <person name="Gilroy R."/>
            <person name="Ravi A."/>
            <person name="Getino M."/>
            <person name="Pursley I."/>
            <person name="Horton D.L."/>
            <person name="Alikhan N.F."/>
            <person name="Baker D."/>
            <person name="Gharbi K."/>
            <person name="Hall N."/>
            <person name="Watson M."/>
            <person name="Adriaenssens E.M."/>
            <person name="Foster-Nyarko E."/>
            <person name="Jarju S."/>
            <person name="Secka A."/>
            <person name="Antonio M."/>
            <person name="Oren A."/>
            <person name="Chaudhuri R.R."/>
            <person name="La Ragione R."/>
            <person name="Hildebrand F."/>
            <person name="Pallen M.J."/>
        </authorList>
    </citation>
    <scope>NUCLEOTIDE SEQUENCE</scope>
    <source>
        <strain evidence="3">CHK195-11698</strain>
    </source>
</reference>
<dbReference type="GO" id="GO:0008270">
    <property type="term" value="F:zinc ion binding"/>
    <property type="evidence" value="ECO:0007669"/>
    <property type="project" value="TreeGrafter"/>
</dbReference>
<dbReference type="GO" id="GO:0005829">
    <property type="term" value="C:cytosol"/>
    <property type="evidence" value="ECO:0007669"/>
    <property type="project" value="TreeGrafter"/>
</dbReference>
<dbReference type="CDD" id="cd01283">
    <property type="entry name" value="cytidine_deaminase"/>
    <property type="match status" value="1"/>
</dbReference>
<accession>A0A9D1HP36</accession>
<dbReference type="Proteomes" id="UP000824175">
    <property type="component" value="Unassembled WGS sequence"/>
</dbReference>
<feature type="domain" description="CMP/dCMP-type deaminase" evidence="2">
    <location>
        <begin position="1"/>
        <end position="136"/>
    </location>
</feature>
<dbReference type="Gene3D" id="3.40.140.10">
    <property type="entry name" value="Cytidine Deaminase, domain 2"/>
    <property type="match status" value="1"/>
</dbReference>
<dbReference type="GO" id="GO:0055086">
    <property type="term" value="P:nucleobase-containing small molecule metabolic process"/>
    <property type="evidence" value="ECO:0007669"/>
    <property type="project" value="UniProtKB-ARBA"/>
</dbReference>
<dbReference type="SUPFAM" id="SSF53927">
    <property type="entry name" value="Cytidine deaminase-like"/>
    <property type="match status" value="1"/>
</dbReference>
<comment type="caution">
    <text evidence="3">The sequence shown here is derived from an EMBL/GenBank/DDBJ whole genome shotgun (WGS) entry which is preliminary data.</text>
</comment>
<dbReference type="PANTHER" id="PTHR11644:SF2">
    <property type="entry name" value="CYTIDINE DEAMINASE"/>
    <property type="match status" value="1"/>
</dbReference>
<dbReference type="EMBL" id="DVMJ01000014">
    <property type="protein sequence ID" value="HIU12869.1"/>
    <property type="molecule type" value="Genomic_DNA"/>
</dbReference>
<evidence type="ECO:0000256" key="1">
    <source>
        <dbReference type="ARBA" id="ARBA00006576"/>
    </source>
</evidence>
<protein>
    <submittedName>
        <fullName evidence="3">Cytidine deaminase</fullName>
    </submittedName>
</protein>
<evidence type="ECO:0000259" key="2">
    <source>
        <dbReference type="PROSITE" id="PS51747"/>
    </source>
</evidence>
<dbReference type="AlphaFoldDB" id="A0A9D1HP36"/>
<name>A0A9D1HP36_9FIRM</name>